<reference evidence="2 3" key="1">
    <citation type="submission" date="2019-11" db="EMBL/GenBank/DDBJ databases">
        <title>Bacillus lacus genome.</title>
        <authorList>
            <person name="Allen C.J."/>
            <person name="Newman J.D."/>
        </authorList>
    </citation>
    <scope>NUCLEOTIDE SEQUENCE [LARGE SCALE GENOMIC DNA]</scope>
    <source>
        <strain evidence="2 3">KCTC 33946</strain>
    </source>
</reference>
<name>A0A7X2LXR9_9BACI</name>
<accession>A0A7X2LXR9</accession>
<organism evidence="2 3">
    <name type="scientific">Metabacillus lacus</name>
    <dbReference type="NCBI Taxonomy" id="1983721"/>
    <lineage>
        <taxon>Bacteria</taxon>
        <taxon>Bacillati</taxon>
        <taxon>Bacillota</taxon>
        <taxon>Bacilli</taxon>
        <taxon>Bacillales</taxon>
        <taxon>Bacillaceae</taxon>
        <taxon>Metabacillus</taxon>
    </lineage>
</organism>
<keyword evidence="3" id="KW-1185">Reference proteome</keyword>
<evidence type="ECO:0000313" key="3">
    <source>
        <dbReference type="Proteomes" id="UP000448867"/>
    </source>
</evidence>
<evidence type="ECO:0000256" key="1">
    <source>
        <dbReference type="SAM" id="Coils"/>
    </source>
</evidence>
<keyword evidence="1" id="KW-0175">Coiled coil</keyword>
<protein>
    <submittedName>
        <fullName evidence="2">Uncharacterized protein</fullName>
    </submittedName>
</protein>
<feature type="coiled-coil region" evidence="1">
    <location>
        <begin position="158"/>
        <end position="225"/>
    </location>
</feature>
<proteinExistence type="predicted"/>
<dbReference type="AlphaFoldDB" id="A0A7X2LXR9"/>
<dbReference type="EMBL" id="WKKI01000006">
    <property type="protein sequence ID" value="MRX71586.1"/>
    <property type="molecule type" value="Genomic_DNA"/>
</dbReference>
<sequence>MIDKALLKKLIKMINKKKTSGINDEMIQLLKKAGFQQADSLSLLETLTEQLGSLSKQEGDNADLFAKLKDIFPKAAILDGKKQKNPSIDYQKLYDMLKVLGFQAEKGANDWLQHMMNSKDFASCLHMATQIYDYLLSRIKEYHEIAAAQLNIPTKNDIANLGEMIIATEEKVDQLQDVIEELNNHMISEKKSADIPASREASEGEEELLKRIQKLENDLAYVKRMMKLSFIKGF</sequence>
<dbReference type="Proteomes" id="UP000448867">
    <property type="component" value="Unassembled WGS sequence"/>
</dbReference>
<dbReference type="RefSeq" id="WP_154306728.1">
    <property type="nucleotide sequence ID" value="NZ_WKKI01000006.1"/>
</dbReference>
<evidence type="ECO:0000313" key="2">
    <source>
        <dbReference type="EMBL" id="MRX71586.1"/>
    </source>
</evidence>
<comment type="caution">
    <text evidence="2">The sequence shown here is derived from an EMBL/GenBank/DDBJ whole genome shotgun (WGS) entry which is preliminary data.</text>
</comment>
<dbReference type="OrthoDB" id="2872086at2"/>
<gene>
    <name evidence="2" type="ORF">GJU40_05270</name>
</gene>